<dbReference type="Proteomes" id="UP001204814">
    <property type="component" value="Unassembled WGS sequence"/>
</dbReference>
<evidence type="ECO:0000313" key="4">
    <source>
        <dbReference type="EMBL" id="PST39467.1"/>
    </source>
</evidence>
<accession>A0A2T3FW05</accession>
<reference evidence="3" key="4">
    <citation type="submission" date="2022-06" db="EMBL/GenBank/DDBJ databases">
        <title>Isolation of gut microbiota from human fecal samples.</title>
        <authorList>
            <person name="Pamer E.G."/>
            <person name="Barat B."/>
            <person name="Waligurski E."/>
            <person name="Medina S."/>
            <person name="Paddock L."/>
            <person name="Mostad J."/>
        </authorList>
    </citation>
    <scope>NUCLEOTIDE SEQUENCE</scope>
    <source>
        <strain evidence="3">DFI.6.24</strain>
    </source>
</reference>
<dbReference type="GeneID" id="70580144"/>
<dbReference type="InterPro" id="IPR057666">
    <property type="entry name" value="DrpA_SLOG"/>
</dbReference>
<dbReference type="RefSeq" id="WP_022000893.1">
    <property type="nucleotide sequence ID" value="NZ_AP024085.1"/>
</dbReference>
<keyword evidence="5" id="KW-1185">Reference proteome</keyword>
<evidence type="ECO:0000259" key="1">
    <source>
        <dbReference type="Pfam" id="PF02481"/>
    </source>
</evidence>
<evidence type="ECO:0000313" key="5">
    <source>
        <dbReference type="Proteomes" id="UP000240974"/>
    </source>
</evidence>
<reference evidence="2" key="2">
    <citation type="journal article" date="2020" name="Microbiol. Resour. Announc.">
        <title>Complete Genome Sequence of Faecalibacillus intestinalis JCM 34082, Isolated from Feces from a Healthy Japanese Female.</title>
        <authorList>
            <person name="Sakamoto M."/>
            <person name="Ikeyama N."/>
            <person name="Toyoda A."/>
            <person name="Murakami T."/>
            <person name="Mori H."/>
            <person name="Ohkuma M."/>
        </authorList>
    </citation>
    <scope>NUCLEOTIDE SEQUENCE</scope>
    <source>
        <strain evidence="2">14EGH31</strain>
    </source>
</reference>
<dbReference type="Pfam" id="PF02481">
    <property type="entry name" value="DNA_processg_A"/>
    <property type="match status" value="1"/>
</dbReference>
<dbReference type="GO" id="GO:0009294">
    <property type="term" value="P:DNA-mediated transformation"/>
    <property type="evidence" value="ECO:0007669"/>
    <property type="project" value="InterPro"/>
</dbReference>
<dbReference type="EMBL" id="PYLQ01000018">
    <property type="protein sequence ID" value="PST39467.1"/>
    <property type="molecule type" value="Genomic_DNA"/>
</dbReference>
<dbReference type="KEGG" id="fit:Fi14EGH31_16990"/>
<reference evidence="4 5" key="1">
    <citation type="journal article" date="2019" name="Int. J. Syst. Evol. Microbiol.">
        <title>Faecalibacillus intestinalis gen. nov., sp. nov. and Faecalibacillus faecis sp. nov., isolated from human faeces.</title>
        <authorList>
            <person name="Seo B."/>
            <person name="Jeon K."/>
            <person name="Baek I."/>
            <person name="Lee Y.M."/>
            <person name="Baek K."/>
            <person name="Ko G."/>
        </authorList>
    </citation>
    <scope>NUCLEOTIDE SEQUENCE [LARGE SCALE GENOMIC DNA]</scope>
    <source>
        <strain evidence="4 5">SNUG30099</strain>
    </source>
</reference>
<feature type="domain" description="Smf/DprA SLOG" evidence="1">
    <location>
        <begin position="97"/>
        <end position="283"/>
    </location>
</feature>
<dbReference type="EMBL" id="JANGBO010000002">
    <property type="protein sequence ID" value="MCQ5061277.1"/>
    <property type="molecule type" value="Genomic_DNA"/>
</dbReference>
<evidence type="ECO:0000313" key="6">
    <source>
        <dbReference type="Proteomes" id="UP000593842"/>
    </source>
</evidence>
<evidence type="ECO:0000313" key="2">
    <source>
        <dbReference type="EMBL" id="BCL57987.1"/>
    </source>
</evidence>
<dbReference type="AlphaFoldDB" id="A0A2T3FW05"/>
<dbReference type="Proteomes" id="UP000593842">
    <property type="component" value="Chromosome"/>
</dbReference>
<reference evidence="6" key="3">
    <citation type="submission" date="2020-09" db="EMBL/GenBank/DDBJ databases">
        <title>Complete genome sequencing of Faecalibacillus intestinalis strain 14EGH31.</title>
        <authorList>
            <person name="Sakamoto M."/>
            <person name="Murakami T."/>
            <person name="Mori H."/>
        </authorList>
    </citation>
    <scope>NUCLEOTIDE SEQUENCE [LARGE SCALE GENOMIC DNA]</scope>
    <source>
        <strain evidence="6">14EGH31</strain>
    </source>
</reference>
<evidence type="ECO:0000313" key="3">
    <source>
        <dbReference type="EMBL" id="MCQ5061277.1"/>
    </source>
</evidence>
<name>A0A2T3FW05_9FIRM</name>
<gene>
    <name evidence="4" type="ORF">C7U54_10990</name>
    <name evidence="2" type="ORF">Fi14EGH31_16990</name>
    <name evidence="3" type="ORF">NE542_05415</name>
</gene>
<dbReference type="Gene3D" id="3.40.50.450">
    <property type="match status" value="1"/>
</dbReference>
<protein>
    <submittedName>
        <fullName evidence="3">DNA-processing protein DprA</fullName>
    </submittedName>
</protein>
<proteinExistence type="predicted"/>
<dbReference type="Proteomes" id="UP000240974">
    <property type="component" value="Unassembled WGS sequence"/>
</dbReference>
<sequence>MEKIMLNLNSLATMLCTCDLYAYDEAALTSDEWLEVEKNLKVHGLNGPGSLFGLNSDELMDILDISEYSAYKIVRRMKSIQFFLKKLHEYEQQGIRIITKYDEEYPQNLIKKMKKSAPLCLFIAGTLPVKFEGISITGLQTVSKKEKGYVKRLVDKLNNEDKWLISNDCKGIDQEAFHYGLHHHSQIICFVCENMLNKIQEYKKSIRMGKVVFLSAVDPAKRFTVTHAIDRNSYVCALSMFQIVVSSKINSGATWFTIMHNMHHNWTVSLVLDNDCFGNQRLLEMKTVPIYIKNIVSDTSFEMIYELNKKENIEEVNIDQMSIFEFIGDTNESRI</sequence>
<organism evidence="4 5">
    <name type="scientific">Faecalibacillus intestinalis</name>
    <dbReference type="NCBI Taxonomy" id="1982626"/>
    <lineage>
        <taxon>Bacteria</taxon>
        <taxon>Bacillati</taxon>
        <taxon>Bacillota</taxon>
        <taxon>Erysipelotrichia</taxon>
        <taxon>Erysipelotrichales</taxon>
        <taxon>Coprobacillaceae</taxon>
        <taxon>Faecalibacillus</taxon>
    </lineage>
</organism>
<dbReference type="EMBL" id="AP024085">
    <property type="protein sequence ID" value="BCL57987.1"/>
    <property type="molecule type" value="Genomic_DNA"/>
</dbReference>